<dbReference type="Pfam" id="PF13489">
    <property type="entry name" value="Methyltransf_23"/>
    <property type="match status" value="1"/>
</dbReference>
<reference evidence="2 3" key="1">
    <citation type="journal article" date="2007" name="Science">
        <title>The Fusarium graminearum genome reveals a link between localized polymorphism and pathogen specialization.</title>
        <authorList>
            <person name="Cuomo C.A."/>
            <person name="Gueldener U."/>
            <person name="Xu J.-R."/>
            <person name="Trail F."/>
            <person name="Turgeon B.G."/>
            <person name="Di Pietro A."/>
            <person name="Walton J.D."/>
            <person name="Ma L.-J."/>
            <person name="Baker S.E."/>
            <person name="Rep M."/>
            <person name="Adam G."/>
            <person name="Antoniw J."/>
            <person name="Baldwin T."/>
            <person name="Calvo S.E."/>
            <person name="Chang Y.-L."/>
            <person name="DeCaprio D."/>
            <person name="Gale L.R."/>
            <person name="Gnerre S."/>
            <person name="Goswami R.S."/>
            <person name="Hammond-Kosack K."/>
            <person name="Harris L.J."/>
            <person name="Hilburn K."/>
            <person name="Kennell J.C."/>
            <person name="Kroken S."/>
            <person name="Magnuson J.K."/>
            <person name="Mannhaupt G."/>
            <person name="Mauceli E.W."/>
            <person name="Mewes H.-W."/>
            <person name="Mitterbauer R."/>
            <person name="Muehlbauer G."/>
            <person name="Muensterkoetter M."/>
            <person name="Nelson D."/>
            <person name="O'Donnell K."/>
            <person name="Ouellet T."/>
            <person name="Qi W."/>
            <person name="Quesneville H."/>
            <person name="Roncero M.I.G."/>
            <person name="Seong K.-Y."/>
            <person name="Tetko I.V."/>
            <person name="Urban M."/>
            <person name="Waalwijk C."/>
            <person name="Ward T.J."/>
            <person name="Yao J."/>
            <person name="Birren B.W."/>
            <person name="Kistler H.C."/>
        </authorList>
    </citation>
    <scope>NUCLEOTIDE SEQUENCE [LARGE SCALE GENOMIC DNA]</scope>
    <source>
        <strain evidence="3">ATCC MYA-4620 / CBS 123657 / FGSC 9075 / NRRL 31084 / PH-1</strain>
        <strain evidence="2">PH-1 / ATCC MYA-4620 / FGSC 9075 / NRRL 31084</strain>
    </source>
</reference>
<organism evidence="1 3">
    <name type="scientific">Gibberella zeae (strain ATCC MYA-4620 / CBS 123657 / FGSC 9075 / NRRL 31084 / PH-1)</name>
    <name type="common">Wheat head blight fungus</name>
    <name type="synonym">Fusarium graminearum</name>
    <dbReference type="NCBI Taxonomy" id="229533"/>
    <lineage>
        <taxon>Eukaryota</taxon>
        <taxon>Fungi</taxon>
        <taxon>Dikarya</taxon>
        <taxon>Ascomycota</taxon>
        <taxon>Pezizomycotina</taxon>
        <taxon>Sordariomycetes</taxon>
        <taxon>Hypocreomycetidae</taxon>
        <taxon>Hypocreales</taxon>
        <taxon>Nectriaceae</taxon>
        <taxon>Fusarium</taxon>
    </lineage>
</organism>
<proteinExistence type="predicted"/>
<dbReference type="EnsemblFungi" id="CEF78213">
    <property type="protein sequence ID" value="CEF78213"/>
    <property type="gene ID" value="FGRRES_03411_M"/>
</dbReference>
<reference evidence="2 3" key="2">
    <citation type="journal article" date="2010" name="Nature">
        <title>Comparative genomics reveals mobile pathogenicity chromosomes in Fusarium.</title>
        <authorList>
            <person name="Ma L.J."/>
            <person name="van der Does H.C."/>
            <person name="Borkovich K.A."/>
            <person name="Coleman J.J."/>
            <person name="Daboussi M.J."/>
            <person name="Di Pietro A."/>
            <person name="Dufresne M."/>
            <person name="Freitag M."/>
            <person name="Grabherr M."/>
            <person name="Henrissat B."/>
            <person name="Houterman P.M."/>
            <person name="Kang S."/>
            <person name="Shim W.B."/>
            <person name="Woloshuk C."/>
            <person name="Xie X."/>
            <person name="Xu J.R."/>
            <person name="Antoniw J."/>
            <person name="Baker S.E."/>
            <person name="Bluhm B.H."/>
            <person name="Breakspear A."/>
            <person name="Brown D.W."/>
            <person name="Butchko R.A."/>
            <person name="Chapman S."/>
            <person name="Coulson R."/>
            <person name="Coutinho P.M."/>
            <person name="Danchin E.G."/>
            <person name="Diener A."/>
            <person name="Gale L.R."/>
            <person name="Gardiner D.M."/>
            <person name="Goff S."/>
            <person name="Hammond-Kosack K.E."/>
            <person name="Hilburn K."/>
            <person name="Hua-Van A."/>
            <person name="Jonkers W."/>
            <person name="Kazan K."/>
            <person name="Kodira C.D."/>
            <person name="Koehrsen M."/>
            <person name="Kumar L."/>
            <person name="Lee Y.H."/>
            <person name="Li L."/>
            <person name="Manners J.M."/>
            <person name="Miranda-Saavedra D."/>
            <person name="Mukherjee M."/>
            <person name="Park G."/>
            <person name="Park J."/>
            <person name="Park S.Y."/>
            <person name="Proctor R.H."/>
            <person name="Regev A."/>
            <person name="Ruiz-Roldan M.C."/>
            <person name="Sain D."/>
            <person name="Sakthikumar S."/>
            <person name="Sykes S."/>
            <person name="Schwartz D.C."/>
            <person name="Turgeon B.G."/>
            <person name="Wapinski I."/>
            <person name="Yoder O."/>
            <person name="Young S."/>
            <person name="Zeng Q."/>
            <person name="Zhou S."/>
            <person name="Galagan J."/>
            <person name="Cuomo C.A."/>
            <person name="Kistler H.C."/>
            <person name="Rep M."/>
        </authorList>
    </citation>
    <scope>GENOME REANNOTATION</scope>
    <source>
        <strain evidence="3">ATCC MYA-4620 / CBS 123657 / FGSC 9075 / NRRL 31084 / PH-1</strain>
        <strain evidence="2">PH-1 / ATCC MYA-4620 / FGSC 9075 / NRRL 31084</strain>
    </source>
</reference>
<dbReference type="VEuPathDB" id="FungiDB:FGRAMPH1_01G12821"/>
<dbReference type="EMBL" id="HG970333">
    <property type="protein sequence ID" value="CEF78213.1"/>
    <property type="molecule type" value="Genomic_DNA"/>
</dbReference>
<accession>A0A098DH11</accession>
<reference evidence="1 3" key="3">
    <citation type="journal article" date="2015" name="BMC Genomics">
        <title>The completed genome sequence of the pathogenic ascomycete fungus Fusarium graminearum.</title>
        <authorList>
            <person name="King R."/>
            <person name="Urban M."/>
            <person name="Hammond-Kosack M.C."/>
            <person name="Hassani-Pak K."/>
            <person name="Hammond-Kosack K.E."/>
        </authorList>
    </citation>
    <scope>NUCLEOTIDE SEQUENCE [LARGE SCALE GENOMIC DNA]</scope>
    <source>
        <strain evidence="3">ATCC MYA-4620 / CBS 123657 / FGSC 9075 / NRRL 31084 / PH-1</strain>
        <strain evidence="1">PH-1</strain>
    </source>
</reference>
<keyword evidence="3" id="KW-1185">Reference proteome</keyword>
<dbReference type="Gene3D" id="3.40.50.150">
    <property type="entry name" value="Vaccinia Virus protein VP39"/>
    <property type="match status" value="1"/>
</dbReference>
<name>A0A098DH11_GIBZE</name>
<dbReference type="InterPro" id="IPR029063">
    <property type="entry name" value="SAM-dependent_MTases_sf"/>
</dbReference>
<accession>A0A0E0S3Y8</accession>
<evidence type="ECO:0000313" key="3">
    <source>
        <dbReference type="Proteomes" id="UP000070720"/>
    </source>
</evidence>
<dbReference type="eggNOG" id="ENOG502SPBH">
    <property type="taxonomic scope" value="Eukaryota"/>
</dbReference>
<dbReference type="AlphaFoldDB" id="A0A098DH11"/>
<dbReference type="InParanoid" id="A0A098DH11"/>
<reference evidence="2" key="4">
    <citation type="submission" date="2017-01" db="UniProtKB">
        <authorList>
            <consortium name="EnsemblFungi"/>
        </authorList>
    </citation>
    <scope>IDENTIFICATION</scope>
    <source>
        <strain evidence="2">PH-1 / ATCC MYA-4620 / FGSC 9075 / NRRL 31084</strain>
    </source>
</reference>
<gene>
    <name evidence="2" type="primary">FG03411.1</name>
    <name evidence="1" type="ORF">FGRAMPH1_01T12821</name>
</gene>
<evidence type="ECO:0000313" key="2">
    <source>
        <dbReference type="EnsemblFungi" id="CEF78213"/>
    </source>
</evidence>
<dbReference type="Proteomes" id="UP000070720">
    <property type="component" value="Chromosome 2"/>
</dbReference>
<protein>
    <submittedName>
        <fullName evidence="1">Chromosome 2, complete genome</fullName>
    </submittedName>
</protein>
<dbReference type="SUPFAM" id="SSF53335">
    <property type="entry name" value="S-adenosyl-L-methionine-dependent methyltransferases"/>
    <property type="match status" value="1"/>
</dbReference>
<evidence type="ECO:0000313" key="1">
    <source>
        <dbReference type="EMBL" id="CEF78213.1"/>
    </source>
</evidence>
<dbReference type="CDD" id="cd02440">
    <property type="entry name" value="AdoMet_MTases"/>
    <property type="match status" value="1"/>
</dbReference>
<sequence>MSSENDFEYPWEIKSEVERLQKQYAWVQRCIDNKIIFAPVPLEQEGLRVLDVGCADGTLLRDLRKQVSPSAQLVGIDVVETFLPPSKEGLRYEGYDLCEPPRQELTGAFDVTHVRFVIPGASKVGYQKTVEHLASTLAPGGWLQVHEMDLDVQDKPNVGPAFKEVCALFLGVFKAMGMVPDLINKLPGAFGIAGLRHVSTETVELPMGKLLGDEEAAEMSLRPFLLTIPSLIQGAKGKQPSSSVAIFLTQLGLGADVPESVFDGLAARFEKEVREQGAVFFTKVVLGQKPV</sequence>